<comment type="similarity">
    <text evidence="18 19">Belongs to the helicase family. Dicer subfamily.</text>
</comment>
<evidence type="ECO:0000256" key="12">
    <source>
        <dbReference type="ARBA" id="ARBA00022840"/>
    </source>
</evidence>
<evidence type="ECO:0000256" key="9">
    <source>
        <dbReference type="ARBA" id="ARBA00022759"/>
    </source>
</evidence>
<keyword evidence="6" id="KW-0479">Metal-binding</keyword>
<dbReference type="STRING" id="3750.A0A498HQB7"/>
<accession>A0A498HQB7</accession>
<keyword evidence="17" id="KW-0539">Nucleus</keyword>
<dbReference type="InterPro" id="IPR041806">
    <property type="entry name" value="CID5/6/7_CUE"/>
</dbReference>
<dbReference type="SUPFAM" id="SSF69065">
    <property type="entry name" value="RNase III domain-like"/>
    <property type="match status" value="2"/>
</dbReference>
<evidence type="ECO:0000259" key="22">
    <source>
        <dbReference type="PROSITE" id="PS50137"/>
    </source>
</evidence>
<evidence type="ECO:0000313" key="29">
    <source>
        <dbReference type="EMBL" id="RXH73039.1"/>
    </source>
</evidence>
<keyword evidence="7" id="KW-0677">Repeat</keyword>
<dbReference type="FunFam" id="3.40.50.300:FF:000705">
    <property type="entry name" value="Endoribonuclease dicer-like protein"/>
    <property type="match status" value="1"/>
</dbReference>
<evidence type="ECO:0000256" key="2">
    <source>
        <dbReference type="ARBA" id="ARBA00001946"/>
    </source>
</evidence>
<dbReference type="NCBIfam" id="TIGR00756">
    <property type="entry name" value="PPR"/>
    <property type="match status" value="5"/>
</dbReference>
<feature type="domain" description="Smr" evidence="25">
    <location>
        <begin position="491"/>
        <end position="573"/>
    </location>
</feature>
<dbReference type="PROSITE" id="PS50821">
    <property type="entry name" value="PAZ"/>
    <property type="match status" value="1"/>
</dbReference>
<dbReference type="PANTHER" id="PTHR14950:SF46">
    <property type="entry name" value="ENDORIBONUCLEASE DICER HOMOLOG 3"/>
    <property type="match status" value="1"/>
</dbReference>
<keyword evidence="30" id="KW-1185">Reference proteome</keyword>
<evidence type="ECO:0000256" key="13">
    <source>
        <dbReference type="ARBA" id="ARBA00022842"/>
    </source>
</evidence>
<evidence type="ECO:0000256" key="21">
    <source>
        <dbReference type="SAM" id="MobiDB-lite"/>
    </source>
</evidence>
<name>A0A498HQB7_MALDO</name>
<feature type="domain" description="PAZ" evidence="24">
    <location>
        <begin position="2456"/>
        <end position="2582"/>
    </location>
</feature>
<feature type="domain" description="DRBM" evidence="22">
    <location>
        <begin position="3017"/>
        <end position="3056"/>
    </location>
</feature>
<dbReference type="CDD" id="cd18034">
    <property type="entry name" value="DEXHc_dicer"/>
    <property type="match status" value="1"/>
</dbReference>
<evidence type="ECO:0000313" key="30">
    <source>
        <dbReference type="Proteomes" id="UP000290289"/>
    </source>
</evidence>
<evidence type="ECO:0000259" key="28">
    <source>
        <dbReference type="PROSITE" id="PS51327"/>
    </source>
</evidence>
<dbReference type="SMART" id="SM01162">
    <property type="entry name" value="DUF1771"/>
    <property type="match status" value="1"/>
</dbReference>
<dbReference type="GO" id="GO:0010267">
    <property type="term" value="P:ta-siRNA processing"/>
    <property type="evidence" value="ECO:0007669"/>
    <property type="project" value="UniProtKB-ARBA"/>
</dbReference>
<dbReference type="InterPro" id="IPR036085">
    <property type="entry name" value="PAZ_dom_sf"/>
</dbReference>
<dbReference type="InterPro" id="IPR014720">
    <property type="entry name" value="dsRBD_dom"/>
</dbReference>
<evidence type="ECO:0000256" key="1">
    <source>
        <dbReference type="ARBA" id="ARBA00001936"/>
    </source>
</evidence>
<feature type="repeat" description="PPR" evidence="20">
    <location>
        <begin position="1260"/>
        <end position="1290"/>
    </location>
</feature>
<dbReference type="InterPro" id="IPR027417">
    <property type="entry name" value="P-loop_NTPase"/>
</dbReference>
<evidence type="ECO:0000256" key="20">
    <source>
        <dbReference type="PROSITE-ProRule" id="PRU00708"/>
    </source>
</evidence>
<feature type="domain" description="Helicase C-terminal" evidence="27">
    <location>
        <begin position="1966"/>
        <end position="2125"/>
    </location>
</feature>
<evidence type="ECO:0000256" key="14">
    <source>
        <dbReference type="ARBA" id="ARBA00022884"/>
    </source>
</evidence>
<dbReference type="FunFam" id="1.10.1520.10:FF:000004">
    <property type="entry name" value="Endoribonuclease dicer-like 1"/>
    <property type="match status" value="1"/>
</dbReference>
<evidence type="ECO:0000256" key="10">
    <source>
        <dbReference type="ARBA" id="ARBA00022801"/>
    </source>
</evidence>
<dbReference type="Pfam" id="PF02170">
    <property type="entry name" value="PAZ"/>
    <property type="match status" value="1"/>
</dbReference>
<evidence type="ECO:0000256" key="15">
    <source>
        <dbReference type="ARBA" id="ARBA00023158"/>
    </source>
</evidence>
<feature type="compositionally biased region" description="Low complexity" evidence="21">
    <location>
        <begin position="35"/>
        <end position="51"/>
    </location>
</feature>
<dbReference type="FunFam" id="1.25.40.10:FF:001086">
    <property type="entry name" value="Pentatricopeptide repeat-containing protein At4g33170"/>
    <property type="match status" value="1"/>
</dbReference>
<dbReference type="PROSITE" id="PS51192">
    <property type="entry name" value="HELICASE_ATP_BIND_1"/>
    <property type="match status" value="1"/>
</dbReference>
<feature type="domain" description="RNase III" evidence="23">
    <location>
        <begin position="2607"/>
        <end position="2779"/>
    </location>
</feature>
<feature type="region of interest" description="Disordered" evidence="21">
    <location>
        <begin position="372"/>
        <end position="397"/>
    </location>
</feature>
<feature type="repeat" description="PPR" evidence="20">
    <location>
        <begin position="1291"/>
        <end position="1325"/>
    </location>
</feature>
<comment type="caution">
    <text evidence="29">The sequence shown here is derived from an EMBL/GenBank/DDBJ whole genome shotgun (WGS) entry which is preliminary data.</text>
</comment>
<dbReference type="GO" id="GO:0005634">
    <property type="term" value="C:nucleus"/>
    <property type="evidence" value="ECO:0007669"/>
    <property type="project" value="UniProtKB-SubCell"/>
</dbReference>
<dbReference type="InterPro" id="IPR036389">
    <property type="entry name" value="RNase_III_sf"/>
</dbReference>
<keyword evidence="11" id="KW-0347">Helicase</keyword>
<dbReference type="FunFam" id="1.25.40.10:FF:000031">
    <property type="entry name" value="Pentatricopeptide repeat-containing protein mitochondrial"/>
    <property type="match status" value="1"/>
</dbReference>
<comment type="similarity">
    <text evidence="4">Belongs to the PPR family. PCMP-H subfamily.</text>
</comment>
<dbReference type="SUPFAM" id="SSF160443">
    <property type="entry name" value="SMR domain-like"/>
    <property type="match status" value="1"/>
</dbReference>
<dbReference type="Pfam" id="PF03368">
    <property type="entry name" value="Dicer_dimer"/>
    <property type="match status" value="1"/>
</dbReference>
<keyword evidence="13" id="KW-0460">Magnesium</keyword>
<dbReference type="InterPro" id="IPR038248">
    <property type="entry name" value="Dicer_dimer_sf"/>
</dbReference>
<dbReference type="GO" id="GO:0004525">
    <property type="term" value="F:ribonuclease III activity"/>
    <property type="evidence" value="ECO:0007669"/>
    <property type="project" value="InterPro"/>
</dbReference>
<evidence type="ECO:0000256" key="3">
    <source>
        <dbReference type="ARBA" id="ARBA00004123"/>
    </source>
</evidence>
<evidence type="ECO:0000256" key="17">
    <source>
        <dbReference type="ARBA" id="ARBA00023242"/>
    </source>
</evidence>
<evidence type="ECO:0000259" key="24">
    <source>
        <dbReference type="PROSITE" id="PS50821"/>
    </source>
</evidence>
<comment type="subcellular location">
    <subcellularLocation>
        <location evidence="3">Nucleus</location>
    </subcellularLocation>
</comment>
<dbReference type="PANTHER" id="PTHR14950">
    <property type="entry name" value="DICER-RELATED"/>
    <property type="match status" value="1"/>
</dbReference>
<feature type="domain" description="Dicer dsRNA-binding fold" evidence="28">
    <location>
        <begin position="2154"/>
        <end position="2244"/>
    </location>
</feature>
<feature type="region of interest" description="Disordered" evidence="21">
    <location>
        <begin position="1"/>
        <end position="55"/>
    </location>
</feature>
<dbReference type="SMART" id="SM00487">
    <property type="entry name" value="DEXDc"/>
    <property type="match status" value="1"/>
</dbReference>
<keyword evidence="15" id="KW-0943">RNA-mediated gene silencing</keyword>
<dbReference type="InterPro" id="IPR046848">
    <property type="entry name" value="E_motif"/>
</dbReference>
<dbReference type="Pfam" id="PF00636">
    <property type="entry name" value="Ribonuclease_3"/>
    <property type="match status" value="2"/>
</dbReference>
<dbReference type="Pfam" id="PF20431">
    <property type="entry name" value="E_motif"/>
    <property type="match status" value="1"/>
</dbReference>
<keyword evidence="8" id="KW-0547">Nucleotide-binding</keyword>
<feature type="domain" description="Helicase ATP-binding" evidence="26">
    <location>
        <begin position="1627"/>
        <end position="1787"/>
    </location>
</feature>
<dbReference type="Gene3D" id="1.10.1520.10">
    <property type="entry name" value="Ribonuclease III domain"/>
    <property type="match status" value="2"/>
</dbReference>
<dbReference type="Pfam" id="PF00270">
    <property type="entry name" value="DEAD"/>
    <property type="match status" value="1"/>
</dbReference>
<dbReference type="GO" id="GO:0005524">
    <property type="term" value="F:ATP binding"/>
    <property type="evidence" value="ECO:0007669"/>
    <property type="project" value="UniProtKB-KW"/>
</dbReference>
<dbReference type="GO" id="GO:0004386">
    <property type="term" value="F:helicase activity"/>
    <property type="evidence" value="ECO:0007669"/>
    <property type="project" value="UniProtKB-KW"/>
</dbReference>
<gene>
    <name evidence="29" type="ORF">DVH24_012723</name>
</gene>
<feature type="repeat" description="PPR" evidence="20">
    <location>
        <begin position="1326"/>
        <end position="1361"/>
    </location>
</feature>
<dbReference type="InterPro" id="IPR002885">
    <property type="entry name" value="PPR_rpt"/>
</dbReference>
<dbReference type="InterPro" id="IPR013899">
    <property type="entry name" value="DUF1771"/>
</dbReference>
<dbReference type="PROSITE" id="PS51327">
    <property type="entry name" value="DICER_DSRBF"/>
    <property type="match status" value="1"/>
</dbReference>
<dbReference type="Gene3D" id="3.30.1370.110">
    <property type="match status" value="1"/>
</dbReference>
<evidence type="ECO:0000259" key="25">
    <source>
        <dbReference type="PROSITE" id="PS50828"/>
    </source>
</evidence>
<dbReference type="InterPro" id="IPR011990">
    <property type="entry name" value="TPR-like_helical_dom_sf"/>
</dbReference>
<evidence type="ECO:0008006" key="31">
    <source>
        <dbReference type="Google" id="ProtNLM"/>
    </source>
</evidence>
<dbReference type="PROSITE" id="PS51194">
    <property type="entry name" value="HELICASE_CTER"/>
    <property type="match status" value="1"/>
</dbReference>
<feature type="repeat" description="PPR" evidence="20">
    <location>
        <begin position="808"/>
        <end position="841"/>
    </location>
</feature>
<evidence type="ECO:0000256" key="5">
    <source>
        <dbReference type="ARBA" id="ARBA00022722"/>
    </source>
</evidence>
<evidence type="ECO:0000256" key="11">
    <source>
        <dbReference type="ARBA" id="ARBA00022806"/>
    </source>
</evidence>
<evidence type="ECO:0000259" key="27">
    <source>
        <dbReference type="PROSITE" id="PS51194"/>
    </source>
</evidence>
<dbReference type="PROSITE" id="PS50142">
    <property type="entry name" value="RNASE_3_2"/>
    <property type="match status" value="2"/>
</dbReference>
<keyword evidence="9" id="KW-0255">Endonuclease</keyword>
<evidence type="ECO:0000256" key="4">
    <source>
        <dbReference type="ARBA" id="ARBA00006643"/>
    </source>
</evidence>
<feature type="region of interest" description="Disordered" evidence="21">
    <location>
        <begin position="283"/>
        <end position="310"/>
    </location>
</feature>
<feature type="repeat" description="PPR" evidence="20">
    <location>
        <begin position="1190"/>
        <end position="1224"/>
    </location>
</feature>
<dbReference type="Gene3D" id="3.40.50.300">
    <property type="entry name" value="P-loop containing nucleotide triphosphate hydrolases"/>
    <property type="match status" value="2"/>
</dbReference>
<feature type="repeat" description="PPR" evidence="20">
    <location>
        <begin position="1089"/>
        <end position="1123"/>
    </location>
</feature>
<dbReference type="InterPro" id="IPR003100">
    <property type="entry name" value="PAZ_dom"/>
</dbReference>
<dbReference type="InterPro" id="IPR014001">
    <property type="entry name" value="Helicase_ATP-bd"/>
</dbReference>
<comment type="cofactor">
    <cofactor evidence="2">
        <name>Mg(2+)</name>
        <dbReference type="ChEBI" id="CHEBI:18420"/>
    </cofactor>
</comment>
<evidence type="ECO:0000259" key="26">
    <source>
        <dbReference type="PROSITE" id="PS51192"/>
    </source>
</evidence>
<evidence type="ECO:0000259" key="23">
    <source>
        <dbReference type="PROSITE" id="PS50142"/>
    </source>
</evidence>
<dbReference type="PROSITE" id="PS51375">
    <property type="entry name" value="PPR"/>
    <property type="match status" value="7"/>
</dbReference>
<keyword evidence="12" id="KW-0067">ATP-binding</keyword>
<protein>
    <recommendedName>
        <fullName evidence="31">Smr domain-containing protein</fullName>
    </recommendedName>
</protein>
<dbReference type="PROSITE" id="PS00517">
    <property type="entry name" value="RNASE_3_1"/>
    <property type="match status" value="1"/>
</dbReference>
<dbReference type="FunFam" id="2.170.260.10:FF:000004">
    <property type="entry name" value="Dicer-like 104"/>
    <property type="match status" value="1"/>
</dbReference>
<dbReference type="SUPFAM" id="SSF48452">
    <property type="entry name" value="TPR-like"/>
    <property type="match status" value="1"/>
</dbReference>
<organism evidence="29 30">
    <name type="scientific">Malus domestica</name>
    <name type="common">Apple</name>
    <name type="synonym">Pyrus malus</name>
    <dbReference type="NCBI Taxonomy" id="3750"/>
    <lineage>
        <taxon>Eukaryota</taxon>
        <taxon>Viridiplantae</taxon>
        <taxon>Streptophyta</taxon>
        <taxon>Embryophyta</taxon>
        <taxon>Tracheophyta</taxon>
        <taxon>Spermatophyta</taxon>
        <taxon>Magnoliopsida</taxon>
        <taxon>eudicotyledons</taxon>
        <taxon>Gunneridae</taxon>
        <taxon>Pentapetalae</taxon>
        <taxon>rosids</taxon>
        <taxon>fabids</taxon>
        <taxon>Rosales</taxon>
        <taxon>Rosaceae</taxon>
        <taxon>Amygdaloideae</taxon>
        <taxon>Maleae</taxon>
        <taxon>Malus</taxon>
    </lineage>
</organism>
<dbReference type="Gene3D" id="3.30.160.20">
    <property type="match status" value="1"/>
</dbReference>
<dbReference type="Pfam" id="PF14432">
    <property type="entry name" value="DYW_deaminase"/>
    <property type="match status" value="1"/>
</dbReference>
<sequence>MSLSKKGSFTNDTKLSTANKATALNPNAAEFVPFSLRSPSSGSTSAAQATTKFSSSGTFGKAVLDRTESSTSNNSDDEAHQYWRHQLPDDITPDFKVMGEDESQGLGNLSLAGLSLHEDVEATRFPASTGSGYLLNESHINGNSFSEKLRASAPPFGGEDLSSASFLHMSPKPWDKQILNSNQFVSNGQEEYPYDGMSRHGFMNDMLGEHAIVEGADINPAEFLASQFPGFSAQSLAEVYFANGCDLNLTVEMLTQLELQVDGGFNENLNSKTLSVPDLSSMDFPALTPTDGQHGHSKYAGDDDFQSGNPYRSSDKDNMLLFKSSSSIPTRGAIDFASAVRKLATQDSGWKYERNGSADAAIGSSRRSQLLNSTYSTGHGRGMYSDRSQNRGSPRTAPVWLETGDAVANMYSDLRDEARDHARLRNAYFEQARQAYLVGNKALAKELSVKGQLHNMHMKEAHEKAQESIYRQRNPVSPEMQGNGRSQERMIDLHGLHVSEALHVLKHELSVLRNAARAGEPGILVYICVGTGHHTRGSRTPARLPIAVQRYLLEEEGIDYTEPQPGLLRILILSFGGKTRQCNQVTIMQLQPHLRPKSISLLTNSPHPLSLFSLFAFSSLSTPLSHSSPISPSSSSSSQWFSVLRAAIAAADLPLGKRVHALIITSGDDPGHFLTNNLITMYSKCRCLSTARRVFDKMPGRDLVSWNSILAAYAQAAGSDADNVQVGLGLFRRLRESVVFTSRLTLAPVLKLCLLSGHVWASEAVHGYAVKIGLEWDEFVSGALVNIYSKLGRIKAARVLFDGMMERDVVLWNTMLKAYVEMGLEEGLSFFSAFHRSGFRPDDVSVRSVLSGIDRIDYFEGKRHMEQVQAYAMKLFLYDTKSESLDIYSWNKTLSEYVKAGENWAAVECFIDIVRSKVELDSVTLVVILSAVAGVNDLDLGKQIHGIALKSHFDSVVSVANSLINMYSKAGSVYSSRKVFNRMKEVDLISWNSMISCCAQSGLGEEAVNLFMGLLHDGLRPDQFTVASVLRACSSLEEGLSASKQIHVHATKSGIVADSFVSTALIDVYSRSGNMEDAEVLLGNKLKFNLASWNAMMFGYIMSNDCHKALDLMRMMHEGGHRPDEISLTTAGKAASSLVALGPGKQIHAHAIKTGFVLDLCVNSGILDMYIKCGDMGSAHTVFNYIPAPDGVAWTTMISGCVENGDEVLSLSIYHQMRQSRVEPDEYTFATLVKASSCLTALEQGKQIHADAIKLDFSSDPFVATSLVDMYAKCGNIEDAYRLFRRMDVRNVALWNAMLVGLAQHGNAEEALSLFRVMKMKNIEPDRVTFIGVLSACSHSGLVSEAYEYFSTMQKDYGVEPEIEHYSCLVDALGRAGRVQEAEKLIASMPFEASASMYRALLGACRVKGDTETGKRVAAQLLAMEPSDSSAYVLLSNIYAAANQWNVVNDARAMMQKQNVKKEPGFSWIDVKNKVHLFVVDDKSHPQADVIHDKVEEMIKRIGEEGYVPDTEFALVDVEEEEKERSLYYHSEKLAIAYGLISTPPSAAIRVIKNLRVCGDCHNAVKYISKVYQREIVLRDANRFHRFKDGTCSCEESNSNPLDHAADDDQSPQSSKNFSPRRYQSEVYEVARRRNTIAVLETGSGKTMIAVMLIRDYEGCQTNNSSGGAKKLIIFLAPTVHLVHQQFKVIKESTNYNVGEYYGALGVDSWTMERWEKKMNEHDVLVMTPQIFLDALRKAFLSLEAVCLMIIDECHRATGNHPYTKIMKEFYHKSGNKPKIFGLTASPVIKKGVSSTKDCEGQLSELESILDSQIYTIEDITEMEVCVPSAKETCRFYGQAWFLSSDLKEKMEASWSKVSVESNLSDMDDKIKTLQKRMSNDYTKILYCLDELGLICTYEAVKICLENAPKCAKACELYREGSLQCRRFLEEVFGIIRESFLHGSENFLDFGFDHLKAVDVGYVSPKLNELVQIFRSFGRSREVRCLIFVDRIITAKVIERFMKKVTSLSHFTVSYLTGSTTSVDSLAPKIQRETLELFCSGEVNLLFATDVVEEGIHVPSCSCVVRFDLPKTVRSYVQSRGRARQDNSQFITMLERGNKKQRDQLYEIVRSEFLMTDTAMKRDPEACILKACPLEQTNVYTVDSTGASVTADSSVSLVHKYCETLPRDKYFTPKPTFHISYLGECYECKITLPPNAAFQTLVGPVCKKSSLAKQLVCLEACQQLHQKGALNDHLLPVVDVPDVKRKEQASGAGTTKRKELHGTTCIRMLSGTWGEKLDAAIFQAYKFDFSCNIASELYSGFVLLIESKLADDVGNLKLDLYLISKTVKASVSFCGEVHLDGEQMEKAKCFQEFFFNGLFGKLYGTKSARKRRELLLEKETRKLWTPSCLYLLLPVETLNDSKDESWRINWAGINSCVSVVEFLKRNSSLSSHQCNVDTGNSVPRTVSSETECNSAGIVHFANCSVDVKNLKDTVVVAIHTGRIYSVDEVMSNTSAESPFDVKKDNVSSQYTSFSEYFNKKYGIVLRYPGQPLLQLKQSHNPHNLLVNFNGEGGGGKTLQSGVVIGKQIMYAHMPPELLVAIGIPRDVLKSCYLLPSLIHRLESLMLASQLREEINYHSSSFRISSLLILEALTTLRCNDEFSMERLELLGDSVLKYTVSCHLFLKYPKKHEGQLTSCRTLTICNSNLHRLGINRKLQGYIRDCAFDPCRWVSPGQISLRPIPCNCGVETLEVPVDGKFQTEDPKVVVGKSCDKGHRWMCSKTISDCVEALIGAYYVAGGLPAAIYMMKWLYIDVELEPSLVADAITMASLHSYTLKANEIAIMESKLHYEFSTKGILLEAITHASDQESGGGYCYERLEFLGDSVLDLLITRHLYHSHTDIDPGELTDLRSASVNNESFAQVAVRRDLQQHLQHASMLLLSQITEYVKSLSEPDSGTTLQGTKSPKALGDMVESIAGAILIDTKLNLDEVWRIFEPLLSPIVTPDKLELPPLRELIELCDSLGYHRKEKCTNKGEMFHAELTVQLKDVLLTGEGCNRTKKGAKGEAARRLLKKLEEKGFSFSKKRKLDADQVGDSTSRDINHKVGDQVTVKDSSGVVVYKRRKITEMPLTAQTTGVSPSVIDWKTSSPNNAAPVIEAINIKKGGPRSALFQLCKKLQWPKPDFQITGTQSRTPIRFGESSTKYFNSFVAQVTLHIPNSGIIDCSGDARPDKGSSEDSAAIILFYELQRQGRVIIGG</sequence>
<dbReference type="Pfam" id="PF01535">
    <property type="entry name" value="PPR"/>
    <property type="match status" value="7"/>
</dbReference>
<dbReference type="GO" id="GO:0008270">
    <property type="term" value="F:zinc ion binding"/>
    <property type="evidence" value="ECO:0007669"/>
    <property type="project" value="InterPro"/>
</dbReference>
<keyword evidence="16" id="KW-0464">Manganese</keyword>
<dbReference type="CDD" id="cd14371">
    <property type="entry name" value="CUE_CID7_like"/>
    <property type="match status" value="1"/>
</dbReference>
<feature type="domain" description="RNase III" evidence="23">
    <location>
        <begin position="2820"/>
        <end position="2964"/>
    </location>
</feature>
<reference evidence="29 30" key="1">
    <citation type="submission" date="2018-10" db="EMBL/GenBank/DDBJ databases">
        <title>A high-quality apple genome assembly.</title>
        <authorList>
            <person name="Hu J."/>
        </authorList>
    </citation>
    <scope>NUCLEOTIDE SEQUENCE [LARGE SCALE GENOMIC DNA]</scope>
    <source>
        <strain evidence="30">cv. HFTH1</strain>
        <tissue evidence="29">Young leaf</tissue>
    </source>
</reference>
<dbReference type="EMBL" id="RDQH01000341">
    <property type="protein sequence ID" value="RXH73039.1"/>
    <property type="molecule type" value="Genomic_DNA"/>
</dbReference>
<dbReference type="InterPro" id="IPR032867">
    <property type="entry name" value="DYW_dom"/>
</dbReference>
<dbReference type="PROSITE" id="PS50137">
    <property type="entry name" value="DS_RBD"/>
    <property type="match status" value="1"/>
</dbReference>
<dbReference type="SUPFAM" id="SSF101690">
    <property type="entry name" value="PAZ domain"/>
    <property type="match status" value="1"/>
</dbReference>
<dbReference type="Gene3D" id="3.30.160.380">
    <property type="entry name" value="Dicer dimerisation domain"/>
    <property type="match status" value="1"/>
</dbReference>
<dbReference type="Pfam" id="PF00271">
    <property type="entry name" value="Helicase_C"/>
    <property type="match status" value="1"/>
</dbReference>
<dbReference type="SMART" id="SM00490">
    <property type="entry name" value="HELICc"/>
    <property type="match status" value="1"/>
</dbReference>
<feature type="region of interest" description="Disordered" evidence="21">
    <location>
        <begin position="1598"/>
        <end position="1622"/>
    </location>
</feature>
<dbReference type="Proteomes" id="UP000290289">
    <property type="component" value="Chromosome 15"/>
</dbReference>
<evidence type="ECO:0000256" key="8">
    <source>
        <dbReference type="ARBA" id="ARBA00022741"/>
    </source>
</evidence>
<dbReference type="SMART" id="SM00949">
    <property type="entry name" value="PAZ"/>
    <property type="match status" value="1"/>
</dbReference>
<dbReference type="CDD" id="cd18802">
    <property type="entry name" value="SF2_C_dicer"/>
    <property type="match status" value="1"/>
</dbReference>
<dbReference type="PROSITE" id="PS50828">
    <property type="entry name" value="SMR"/>
    <property type="match status" value="1"/>
</dbReference>
<dbReference type="InterPro" id="IPR002625">
    <property type="entry name" value="Smr_dom"/>
</dbReference>
<feature type="repeat" description="PPR" evidence="20">
    <location>
        <begin position="987"/>
        <end position="1021"/>
    </location>
</feature>
<dbReference type="FunFam" id="3.40.50.300:FF:000420">
    <property type="entry name" value="Endoribonuclease dicer-like 1"/>
    <property type="match status" value="1"/>
</dbReference>
<dbReference type="SMART" id="SM00535">
    <property type="entry name" value="RIBOc"/>
    <property type="match status" value="2"/>
</dbReference>
<dbReference type="InterPro" id="IPR000999">
    <property type="entry name" value="RNase_III_dom"/>
</dbReference>
<dbReference type="FunFam" id="1.10.1520.10:FF:000008">
    <property type="entry name" value="Dicer-like 104"/>
    <property type="match status" value="1"/>
</dbReference>
<evidence type="ECO:0000256" key="7">
    <source>
        <dbReference type="ARBA" id="ARBA00022737"/>
    </source>
</evidence>
<evidence type="ECO:0000256" key="18">
    <source>
        <dbReference type="ARBA" id="ARBA00035116"/>
    </source>
</evidence>
<dbReference type="Pfam" id="PF08590">
    <property type="entry name" value="DUF1771"/>
    <property type="match status" value="1"/>
</dbReference>
<evidence type="ECO:0000256" key="6">
    <source>
        <dbReference type="ARBA" id="ARBA00022723"/>
    </source>
</evidence>
<dbReference type="InterPro" id="IPR036063">
    <property type="entry name" value="Smr_dom_sf"/>
</dbReference>
<dbReference type="GO" id="GO:0003723">
    <property type="term" value="F:RNA binding"/>
    <property type="evidence" value="ECO:0007669"/>
    <property type="project" value="UniProtKB-UniRule"/>
</dbReference>
<feature type="compositionally biased region" description="Polar residues" evidence="21">
    <location>
        <begin position="1"/>
        <end position="25"/>
    </location>
</feature>
<dbReference type="FunFam" id="1.25.40.10:FF:001139">
    <property type="entry name" value="Uncharacterized protein"/>
    <property type="match status" value="1"/>
</dbReference>
<dbReference type="Gene3D" id="1.25.40.10">
    <property type="entry name" value="Tetratricopeptide repeat domain"/>
    <property type="match status" value="7"/>
</dbReference>
<keyword evidence="10" id="KW-0378">Hydrolase</keyword>
<dbReference type="FunFam" id="1.25.40.10:FF:000366">
    <property type="entry name" value="Pentatricopeptide (PPR) repeat-containing protein"/>
    <property type="match status" value="1"/>
</dbReference>
<dbReference type="Pfam" id="PF13041">
    <property type="entry name" value="PPR_2"/>
    <property type="match status" value="2"/>
</dbReference>
<dbReference type="InterPro" id="IPR001650">
    <property type="entry name" value="Helicase_C-like"/>
</dbReference>
<dbReference type="SUPFAM" id="SSF52540">
    <property type="entry name" value="P-loop containing nucleoside triphosphate hydrolases"/>
    <property type="match status" value="1"/>
</dbReference>
<evidence type="ECO:0000256" key="19">
    <source>
        <dbReference type="PROSITE-ProRule" id="PRU00657"/>
    </source>
</evidence>
<evidence type="ECO:0000256" key="16">
    <source>
        <dbReference type="ARBA" id="ARBA00023211"/>
    </source>
</evidence>
<comment type="cofactor">
    <cofactor evidence="1">
        <name>Mn(2+)</name>
        <dbReference type="ChEBI" id="CHEBI:29035"/>
    </cofactor>
</comment>
<dbReference type="InterPro" id="IPR011545">
    <property type="entry name" value="DEAD/DEAH_box_helicase_dom"/>
</dbReference>
<dbReference type="SMART" id="SM00463">
    <property type="entry name" value="SMR"/>
    <property type="match status" value="1"/>
</dbReference>
<keyword evidence="5" id="KW-0540">Nuclease</keyword>
<dbReference type="Gene3D" id="2.170.260.10">
    <property type="entry name" value="paz domain"/>
    <property type="match status" value="1"/>
</dbReference>
<dbReference type="CDD" id="cd00593">
    <property type="entry name" value="RIBOc"/>
    <property type="match status" value="2"/>
</dbReference>
<dbReference type="GO" id="GO:0005737">
    <property type="term" value="C:cytoplasm"/>
    <property type="evidence" value="ECO:0007669"/>
    <property type="project" value="TreeGrafter"/>
</dbReference>
<dbReference type="InterPro" id="IPR005034">
    <property type="entry name" value="Dicer_dimerisation"/>
</dbReference>
<dbReference type="FunFam" id="3.30.160.380:FF:000001">
    <property type="entry name" value="Endoribonuclease dicer-like 1"/>
    <property type="match status" value="1"/>
</dbReference>
<keyword evidence="14 19" id="KW-0694">RNA-binding</keyword>
<proteinExistence type="inferred from homology"/>
<dbReference type="SUPFAM" id="SSF54768">
    <property type="entry name" value="dsRNA-binding domain-like"/>
    <property type="match status" value="1"/>
</dbReference>